<dbReference type="AlphaFoldDB" id="A0A3E3I8G7"/>
<dbReference type="InterPro" id="IPR002772">
    <property type="entry name" value="Glyco_hydro_3_C"/>
</dbReference>
<dbReference type="Pfam" id="PF14310">
    <property type="entry name" value="Fn3-like"/>
    <property type="match status" value="1"/>
</dbReference>
<dbReference type="RefSeq" id="WP_025488693.1">
    <property type="nucleotide sequence ID" value="NZ_CALBAU010000073.1"/>
</dbReference>
<gene>
    <name evidence="4" type="ORF">DWY69_28455</name>
</gene>
<dbReference type="EMBL" id="QVLU01000046">
    <property type="protein sequence ID" value="RGE63349.1"/>
    <property type="molecule type" value="Genomic_DNA"/>
</dbReference>
<dbReference type="Proteomes" id="UP000261166">
    <property type="component" value="Unassembled WGS sequence"/>
</dbReference>
<dbReference type="Pfam" id="PF00933">
    <property type="entry name" value="Glyco_hydro_3"/>
    <property type="match status" value="1"/>
</dbReference>
<dbReference type="FunFam" id="2.60.40.10:FF:000495">
    <property type="entry name" value="Periplasmic beta-glucosidase"/>
    <property type="match status" value="1"/>
</dbReference>
<reference evidence="4 5" key="1">
    <citation type="submission" date="2018-08" db="EMBL/GenBank/DDBJ databases">
        <title>A genome reference for cultivated species of the human gut microbiota.</title>
        <authorList>
            <person name="Zou Y."/>
            <person name="Xue W."/>
            <person name="Luo G."/>
        </authorList>
    </citation>
    <scope>NUCLEOTIDE SEQUENCE [LARGE SCALE GENOMIC DNA]</scope>
    <source>
        <strain evidence="4 5">AF26-4BH</strain>
    </source>
</reference>
<dbReference type="InterPro" id="IPR017853">
    <property type="entry name" value="GH"/>
</dbReference>
<protein>
    <submittedName>
        <fullName evidence="4">Glycosyl hydrolase</fullName>
    </submittedName>
</protein>
<sequence>MRATKEYRLSCTEEAKKIVDRLTLEQKVWLMSGNIDITRMRQEDMAQMMEAMQDDSKHYNVTPYAAGGLEEEKVPPMLFVDGPRGVVCGNWQSTCFPVSMARGATFDPELEERVGHCIGRETRAFGGNLFAGVCINMPYNPGWGRSQETYGEETYQIGRMGAALVKGVQDEDVMACVKHYAFNNMENARFKCSVTCDQRTEQEVYLPHFKDCVDAGAASIMSSYNRYNGVQCGHHKYLLRQVLKKEWDFDGFVMSDFCWGVRDTVEAAQGGQDMEMMWTQFFGDRLVKAVQDGFVSEEDINEAALRIVRTIIAFDKEHKEYDMSVVGCPEHIAVAKEAAEKGITLIKNNNVLPLKKSETKKIALIGKLANTAVIGDHGSSWVRPPYVVTPEEGLKKANGGCEVIYNDGSDLESAKALAKEADAVVFVVGYNYDDEGEFISENESSNYIGSMGGDRKKSLGLHEDEAELLKQVGPVNEKSTAVLIGGNMIMMTEWYDCVNAVMMAYYPGMEGGTAIAEIIYGDVNPSGKLPYVVPVSEEDLPHVDWEATDQYYEYYHGYTRLEKNGVKPLVPYGFGLSYTTFEITAPEAKVEGDNLVVTANVKNTGKMDGDEVVQLYVGFENSAVDRPVKQLRGFQRITLKAGEEKKVTVSTPLEKLKWYNPVYREWQLEHVEHSVYVGSSSASEDLVKTSIVL</sequence>
<dbReference type="GO" id="GO:0009251">
    <property type="term" value="P:glucan catabolic process"/>
    <property type="evidence" value="ECO:0007669"/>
    <property type="project" value="TreeGrafter"/>
</dbReference>
<dbReference type="PRINTS" id="PR00133">
    <property type="entry name" value="GLHYDRLASE3"/>
</dbReference>
<evidence type="ECO:0000313" key="4">
    <source>
        <dbReference type="EMBL" id="RGE63349.1"/>
    </source>
</evidence>
<dbReference type="InterPro" id="IPR036881">
    <property type="entry name" value="Glyco_hydro_3_C_sf"/>
</dbReference>
<dbReference type="InterPro" id="IPR013783">
    <property type="entry name" value="Ig-like_fold"/>
</dbReference>
<evidence type="ECO:0000313" key="5">
    <source>
        <dbReference type="Proteomes" id="UP000261166"/>
    </source>
</evidence>
<comment type="similarity">
    <text evidence="1">Belongs to the glycosyl hydrolase 3 family.</text>
</comment>
<keyword evidence="2 4" id="KW-0378">Hydrolase</keyword>
<dbReference type="SMART" id="SM01217">
    <property type="entry name" value="Fn3_like"/>
    <property type="match status" value="1"/>
</dbReference>
<name>A0A3E3I8G7_9FIRM</name>
<dbReference type="SUPFAM" id="SSF52279">
    <property type="entry name" value="Beta-D-glucan exohydrolase, C-terminal domain"/>
    <property type="match status" value="1"/>
</dbReference>
<dbReference type="OrthoDB" id="98455at2"/>
<dbReference type="InterPro" id="IPR026891">
    <property type="entry name" value="Fn3-like"/>
</dbReference>
<organism evidence="4 5">
    <name type="scientific">Eisenbergiella massiliensis</name>
    <dbReference type="NCBI Taxonomy" id="1720294"/>
    <lineage>
        <taxon>Bacteria</taxon>
        <taxon>Bacillati</taxon>
        <taxon>Bacillota</taxon>
        <taxon>Clostridia</taxon>
        <taxon>Lachnospirales</taxon>
        <taxon>Lachnospiraceae</taxon>
        <taxon>Eisenbergiella</taxon>
    </lineage>
</organism>
<dbReference type="PANTHER" id="PTHR42715:SF3">
    <property type="entry name" value="BETA-GLUCOSIDASE B-RELATED"/>
    <property type="match status" value="1"/>
</dbReference>
<dbReference type="GO" id="GO:0008422">
    <property type="term" value="F:beta-glucosidase activity"/>
    <property type="evidence" value="ECO:0007669"/>
    <property type="project" value="TreeGrafter"/>
</dbReference>
<dbReference type="InterPro" id="IPR001764">
    <property type="entry name" value="Glyco_hydro_3_N"/>
</dbReference>
<evidence type="ECO:0000256" key="2">
    <source>
        <dbReference type="ARBA" id="ARBA00022801"/>
    </source>
</evidence>
<dbReference type="Gene3D" id="3.20.20.300">
    <property type="entry name" value="Glycoside hydrolase, family 3, N-terminal domain"/>
    <property type="match status" value="1"/>
</dbReference>
<dbReference type="SUPFAM" id="SSF51445">
    <property type="entry name" value="(Trans)glycosidases"/>
    <property type="match status" value="1"/>
</dbReference>
<dbReference type="InterPro" id="IPR036962">
    <property type="entry name" value="Glyco_hydro_3_N_sf"/>
</dbReference>
<feature type="domain" description="Fibronectin type III-like" evidence="3">
    <location>
        <begin position="611"/>
        <end position="681"/>
    </location>
</feature>
<dbReference type="Pfam" id="PF01915">
    <property type="entry name" value="Glyco_hydro_3_C"/>
    <property type="match status" value="1"/>
</dbReference>
<proteinExistence type="inferred from homology"/>
<evidence type="ECO:0000256" key="1">
    <source>
        <dbReference type="ARBA" id="ARBA00005336"/>
    </source>
</evidence>
<evidence type="ECO:0000259" key="3">
    <source>
        <dbReference type="SMART" id="SM01217"/>
    </source>
</evidence>
<accession>A0A3E3I8G7</accession>
<dbReference type="PANTHER" id="PTHR42715">
    <property type="entry name" value="BETA-GLUCOSIDASE"/>
    <property type="match status" value="1"/>
</dbReference>
<dbReference type="InterPro" id="IPR050288">
    <property type="entry name" value="Cellulose_deg_GH3"/>
</dbReference>
<comment type="caution">
    <text evidence="4">The sequence shown here is derived from an EMBL/GenBank/DDBJ whole genome shotgun (WGS) entry which is preliminary data.</text>
</comment>
<dbReference type="Gene3D" id="3.40.50.1700">
    <property type="entry name" value="Glycoside hydrolase family 3 C-terminal domain"/>
    <property type="match status" value="1"/>
</dbReference>
<dbReference type="Gene3D" id="2.60.40.10">
    <property type="entry name" value="Immunoglobulins"/>
    <property type="match status" value="1"/>
</dbReference>